<accession>A0ABY6J556</accession>
<organism evidence="1 2">
    <name type="scientific">Chitinophaga horti</name>
    <dbReference type="NCBI Taxonomy" id="2920382"/>
    <lineage>
        <taxon>Bacteria</taxon>
        <taxon>Pseudomonadati</taxon>
        <taxon>Bacteroidota</taxon>
        <taxon>Chitinophagia</taxon>
        <taxon>Chitinophagales</taxon>
        <taxon>Chitinophagaceae</taxon>
        <taxon>Chitinophaga</taxon>
    </lineage>
</organism>
<evidence type="ECO:0000313" key="1">
    <source>
        <dbReference type="EMBL" id="UYQ94486.1"/>
    </source>
</evidence>
<name>A0ABY6J556_9BACT</name>
<keyword evidence="2" id="KW-1185">Reference proteome</keyword>
<dbReference type="Pfam" id="PF12771">
    <property type="entry name" value="SusD-like_2"/>
    <property type="match status" value="1"/>
</dbReference>
<dbReference type="Gene3D" id="1.25.40.390">
    <property type="match status" value="1"/>
</dbReference>
<dbReference type="InterPro" id="IPR041662">
    <property type="entry name" value="SusD-like_2"/>
</dbReference>
<gene>
    <name evidence="1" type="ORF">MKQ68_05200</name>
</gene>
<dbReference type="Proteomes" id="UP001162741">
    <property type="component" value="Chromosome"/>
</dbReference>
<dbReference type="PROSITE" id="PS51257">
    <property type="entry name" value="PROKAR_LIPOPROTEIN"/>
    <property type="match status" value="1"/>
</dbReference>
<evidence type="ECO:0000313" key="2">
    <source>
        <dbReference type="Proteomes" id="UP001162741"/>
    </source>
</evidence>
<dbReference type="InterPro" id="IPR011990">
    <property type="entry name" value="TPR-like_helical_dom_sf"/>
</dbReference>
<protein>
    <submittedName>
        <fullName evidence="1">SusD/RagB family nutrient-binding outer membrane lipoprotein</fullName>
    </submittedName>
</protein>
<dbReference type="SUPFAM" id="SSF48452">
    <property type="entry name" value="TPR-like"/>
    <property type="match status" value="1"/>
</dbReference>
<reference evidence="1" key="1">
    <citation type="submission" date="2022-10" db="EMBL/GenBank/DDBJ databases">
        <title>Chitinophaga sp. nov., isolated from soil.</title>
        <authorList>
            <person name="Jeon C.O."/>
        </authorList>
    </citation>
    <scope>NUCLEOTIDE SEQUENCE</scope>
    <source>
        <strain evidence="1">R8</strain>
    </source>
</reference>
<proteinExistence type="predicted"/>
<keyword evidence="1" id="KW-0449">Lipoprotein</keyword>
<dbReference type="EMBL" id="CP107006">
    <property type="protein sequence ID" value="UYQ94486.1"/>
    <property type="molecule type" value="Genomic_DNA"/>
</dbReference>
<sequence length="506" mass="57358">MKKLAYIIPGMALLAATVLTSCRKDFEEINTHPISTPVALPEQLLPTALANTVTYNMLRNRNFNNELMQVTIDMNDGDGRVFRYDFNRNWSDYLYTNLFIQLTNFKDVYKQAIDPLTYDKTYVGISLISQAWIYSILTDTYGDIPFKESNLGRDSGITEPKFDTQKDVYFGCFTMLEEANRLLNGAANLKVPAADPVYAGNAANWRKFGNSLYLRMLMRIAEKPEVKDTVVKKIAEIAQTKTSTYPIIGAVTESAILRWTGVVPYVNPYNTVREQDFRSPAIASFFIDNLVAWSDPRINISLGSDGINRWGIAPSSEGFKGVPSGYEPGQGYVKKSYFYSNTSKKSMQTEELGGMILNAAEVRLILAEAFVRGYITNSNAQTYYNAGAQFAIQQWLPTWTVTDFQAYMANIDQEWDETLDLEGKLEKIHLQKYYALFMCDMQQWFEYRRTGHPVLPKGGGLQNGGVMPARMTYPIMIQSTNPTNYKIAIANQGPDEISTQVWWQKK</sequence>
<dbReference type="RefSeq" id="WP_264282368.1">
    <property type="nucleotide sequence ID" value="NZ_CP107006.1"/>
</dbReference>